<evidence type="ECO:0000313" key="4">
    <source>
        <dbReference type="EMBL" id="VFK74566.1"/>
    </source>
</evidence>
<feature type="region of interest" description="Disordered" evidence="1">
    <location>
        <begin position="1"/>
        <end position="66"/>
    </location>
</feature>
<evidence type="ECO:0000313" key="3">
    <source>
        <dbReference type="EMBL" id="VFK26500.1"/>
    </source>
</evidence>
<sequence length="66" mass="8107">MNHKKETLREEIERRRREIDELSRKDRGGLRESETYYQRGITKIQPPEPWPDPPEEEEEENNKDKN</sequence>
<dbReference type="AlphaFoldDB" id="A0A450X0R0"/>
<feature type="compositionally biased region" description="Acidic residues" evidence="1">
    <location>
        <begin position="53"/>
        <end position="66"/>
    </location>
</feature>
<organism evidence="2">
    <name type="scientific">Candidatus Kentrum sp. MB</name>
    <dbReference type="NCBI Taxonomy" id="2138164"/>
    <lineage>
        <taxon>Bacteria</taxon>
        <taxon>Pseudomonadati</taxon>
        <taxon>Pseudomonadota</taxon>
        <taxon>Gammaproteobacteria</taxon>
        <taxon>Candidatus Kentrum</taxon>
    </lineage>
</organism>
<feature type="compositionally biased region" description="Basic and acidic residues" evidence="1">
    <location>
        <begin position="1"/>
        <end position="34"/>
    </location>
</feature>
<name>A0A450X0R0_9GAMM</name>
<protein>
    <submittedName>
        <fullName evidence="2">Uncharacterized protein</fullName>
    </submittedName>
</protein>
<evidence type="ECO:0000256" key="1">
    <source>
        <dbReference type="SAM" id="MobiDB-lite"/>
    </source>
</evidence>
<dbReference type="EMBL" id="CAADFO010000003">
    <property type="protein sequence ID" value="VFK22892.1"/>
    <property type="molecule type" value="Genomic_DNA"/>
</dbReference>
<accession>A0A450X0R0</accession>
<dbReference type="EMBL" id="CAADFQ010000001">
    <property type="protein sequence ID" value="VFK26500.1"/>
    <property type="molecule type" value="Genomic_DNA"/>
</dbReference>
<evidence type="ECO:0000313" key="2">
    <source>
        <dbReference type="EMBL" id="VFK22892.1"/>
    </source>
</evidence>
<gene>
    <name evidence="2" type="ORF">BECKMB1821G_GA0114241_100330</name>
    <name evidence="4" type="ORF">BECKMB1821H_GA0114242_100657</name>
    <name evidence="3" type="ORF">BECKMB1821I_GA0114274_100117</name>
</gene>
<dbReference type="EMBL" id="CAADGH010000006">
    <property type="protein sequence ID" value="VFK74566.1"/>
    <property type="molecule type" value="Genomic_DNA"/>
</dbReference>
<reference evidence="2" key="1">
    <citation type="submission" date="2019-02" db="EMBL/GenBank/DDBJ databases">
        <authorList>
            <person name="Gruber-Vodicka R. H."/>
            <person name="Seah K. B. B."/>
        </authorList>
    </citation>
    <scope>NUCLEOTIDE SEQUENCE</scope>
    <source>
        <strain evidence="2">BECK_BZ197</strain>
        <strain evidence="4">BECK_BZ198</strain>
        <strain evidence="3">BECK_BZ199</strain>
    </source>
</reference>
<proteinExistence type="predicted"/>